<evidence type="ECO:0000313" key="2">
    <source>
        <dbReference type="Proteomes" id="UP000001520"/>
    </source>
</evidence>
<dbReference type="eggNOG" id="COG0115">
    <property type="taxonomic scope" value="Bacteria"/>
</dbReference>
<keyword evidence="2" id="KW-1185">Reference proteome</keyword>
<dbReference type="InterPro" id="IPR036038">
    <property type="entry name" value="Aminotransferase-like"/>
</dbReference>
<dbReference type="AlphaFoldDB" id="D3PDU9"/>
<dbReference type="Gene3D" id="3.20.10.10">
    <property type="entry name" value="D-amino Acid Aminotransferase, subunit A, domain 2"/>
    <property type="match status" value="1"/>
</dbReference>
<keyword evidence="1" id="KW-0456">Lyase</keyword>
<accession>D3PDU9</accession>
<protein>
    <submittedName>
        <fullName evidence="1">4-amino-4-deoxychorismate lyase</fullName>
        <ecNumber evidence="1">4.1.3.38</ecNumber>
    </submittedName>
</protein>
<evidence type="ECO:0000313" key="1">
    <source>
        <dbReference type="EMBL" id="BAI80772.1"/>
    </source>
</evidence>
<dbReference type="Proteomes" id="UP000001520">
    <property type="component" value="Chromosome"/>
</dbReference>
<dbReference type="OrthoDB" id="1148709at2"/>
<organism evidence="1 2">
    <name type="scientific">Deferribacter desulfuricans (strain DSM 14783 / JCM 11476 / NBRC 101012 / SSM1)</name>
    <dbReference type="NCBI Taxonomy" id="639282"/>
    <lineage>
        <taxon>Bacteria</taxon>
        <taxon>Pseudomonadati</taxon>
        <taxon>Deferribacterota</taxon>
        <taxon>Deferribacteres</taxon>
        <taxon>Deferribacterales</taxon>
        <taxon>Deferribacteraceae</taxon>
        <taxon>Deferribacter</taxon>
    </lineage>
</organism>
<dbReference type="EMBL" id="AP011529">
    <property type="protein sequence ID" value="BAI80772.1"/>
    <property type="molecule type" value="Genomic_DNA"/>
</dbReference>
<dbReference type="EC" id="4.1.3.38" evidence="1"/>
<dbReference type="InterPro" id="IPR043131">
    <property type="entry name" value="BCAT-like_N"/>
</dbReference>
<reference evidence="1 2" key="1">
    <citation type="journal article" date="2010" name="DNA Res.">
        <title>Bacterial lifestyle in a deep-sea hydrothermal vent chimney revealed by the genome sequence of the thermophilic bacterium Deferribacter desulfuricans SSM1.</title>
        <authorList>
            <person name="Takaki Y."/>
            <person name="Shimamura S."/>
            <person name="Nakagawa S."/>
            <person name="Fukuhara Y."/>
            <person name="Horikawa H."/>
            <person name="Ankai A."/>
            <person name="Harada T."/>
            <person name="Hosoyama A."/>
            <person name="Oguchi A."/>
            <person name="Fukui S."/>
            <person name="Fujita N."/>
            <person name="Takami H."/>
            <person name="Takai K."/>
        </authorList>
    </citation>
    <scope>NUCLEOTIDE SEQUENCE [LARGE SCALE GENOMIC DNA]</scope>
    <source>
        <strain evidence="2">DSM 14783 / JCM 11476 / NBRC 101012 / SSM1</strain>
    </source>
</reference>
<dbReference type="HOGENOM" id="CLU_114524_0_0_0"/>
<dbReference type="GO" id="GO:0008696">
    <property type="term" value="F:4-amino-4-deoxychorismate lyase activity"/>
    <property type="evidence" value="ECO:0007669"/>
    <property type="project" value="UniProtKB-EC"/>
</dbReference>
<dbReference type="STRING" id="639282.DEFDS_1305"/>
<name>D3PDU9_DEFDS</name>
<dbReference type="InterPro" id="IPR043132">
    <property type="entry name" value="BCAT-like_C"/>
</dbReference>
<gene>
    <name evidence="1" type="ordered locus">DEFDS_1305</name>
</gene>
<dbReference type="InterPro" id="IPR001544">
    <property type="entry name" value="Aminotrans_IV"/>
</dbReference>
<dbReference type="SUPFAM" id="SSF56752">
    <property type="entry name" value="D-aminoacid aminotransferase-like PLP-dependent enzymes"/>
    <property type="match status" value="1"/>
</dbReference>
<dbReference type="RefSeq" id="WP_013008019.1">
    <property type="nucleotide sequence ID" value="NC_013939.1"/>
</dbReference>
<sequence length="202" mass="24110">MSQLVETIKLKEGILQNIQFHNIRFYNTRKELFNISEYIRLEDIIYQNSPPTAGIYKVRVLYDKQIHKIEFIKYKLPNINKLILINDEKIEYKYKFVDRTQFEVLKNNIGQNTEVIICQKGYITDTTFTNVAFYDGKKWFTPNTYLLKGTKREYYLENKIIYEEEIKIKDLKKFKKVALINAMIDLCELVLPIEAIENLTSI</sequence>
<dbReference type="Gene3D" id="3.30.470.10">
    <property type="match status" value="1"/>
</dbReference>
<dbReference type="Pfam" id="PF01063">
    <property type="entry name" value="Aminotran_4"/>
    <property type="match status" value="1"/>
</dbReference>
<dbReference type="KEGG" id="ddf:DEFDS_1305"/>
<proteinExistence type="predicted"/>